<gene>
    <name evidence="4" type="ORF">SCAL_001315</name>
</gene>
<feature type="domain" description="Aminoacyl-tRNA synthetase class II (G/ P/ S/T)" evidence="2">
    <location>
        <begin position="317"/>
        <end position="470"/>
    </location>
</feature>
<proteinExistence type="predicted"/>
<dbReference type="Proteomes" id="UP000186940">
    <property type="component" value="Unassembled WGS sequence"/>
</dbReference>
<dbReference type="InterPro" id="IPR002314">
    <property type="entry name" value="aa-tRNA-synt_IIb"/>
</dbReference>
<dbReference type="GO" id="GO:0005737">
    <property type="term" value="C:cytoplasm"/>
    <property type="evidence" value="ECO:0007669"/>
    <property type="project" value="UniProtKB-SubCell"/>
</dbReference>
<evidence type="ECO:0000256" key="1">
    <source>
        <dbReference type="ARBA" id="ARBA00004496"/>
    </source>
</evidence>
<accession>A0A1F2P7Q9</accession>
<dbReference type="STRING" id="1838285.SCAL_001315"/>
<dbReference type="SUPFAM" id="SSF55681">
    <property type="entry name" value="Class II aaRS and biotin synthetases"/>
    <property type="match status" value="1"/>
</dbReference>
<dbReference type="InterPro" id="IPR045864">
    <property type="entry name" value="aa-tRNA-synth_II/BPL/LPL"/>
</dbReference>
<dbReference type="AlphaFoldDB" id="A0A1F2P7Q9"/>
<feature type="domain" description="Serine-tRNA ligase type 2 tRNA-binding" evidence="3">
    <location>
        <begin position="1"/>
        <end position="155"/>
    </location>
</feature>
<dbReference type="Gene3D" id="3.30.70.1920">
    <property type="match status" value="1"/>
</dbReference>
<organism evidence="4 5">
    <name type="scientific">Candidatus Syntropharchaeum caldarium</name>
    <dbReference type="NCBI Taxonomy" id="1838285"/>
    <lineage>
        <taxon>Archaea</taxon>
        <taxon>Methanobacteriati</taxon>
        <taxon>Methanobacteriota</taxon>
        <taxon>Stenosarchaea group</taxon>
        <taxon>Methanomicrobia</taxon>
        <taxon>Methanosarcinales</taxon>
        <taxon>ANME-2 cluster</taxon>
        <taxon>Candidatus Syntropharchaeum</taxon>
    </lineage>
</organism>
<reference evidence="4" key="1">
    <citation type="submission" date="2016-05" db="EMBL/GenBank/DDBJ databases">
        <title>Microbial consortia oxidize butane by reversing methanogenesis.</title>
        <authorList>
            <person name="Laso-Perez R."/>
            <person name="Richter M."/>
            <person name="Wegener G."/>
            <person name="Musat F."/>
        </authorList>
    </citation>
    <scope>NUCLEOTIDE SEQUENCE [LARGE SCALE GENOMIC DNA]</scope>
    <source>
        <strain evidence="4">BOX2</strain>
    </source>
</reference>
<comment type="caution">
    <text evidence="4">The sequence shown here is derived from an EMBL/GenBank/DDBJ whole genome shotgun (WGS) entry which is preliminary data.</text>
</comment>
<comment type="subcellular location">
    <subcellularLocation>
        <location evidence="1">Cytoplasm</location>
    </subcellularLocation>
</comment>
<keyword evidence="5" id="KW-1185">Reference proteome</keyword>
<sequence length="497" mass="56803">MKFRFKGSFVCSGDVTEVPGIGEIFEDANRTILTKGAPPGEGASSKLIGIESSKISFEIESGRYVRAHDAVLRLRKALSAYLGKEYHIGVRGVEVEKFTINLPSDTPPAEMKIPFVKEITYNNGVITLELDLGAKELEERVPDRIIRLVEEKIAKAAFGGKSEHWELLTESAPKPHTFDKDPTEAMIKRRWIIHGSVRGQWIYGTQITRIFRAFEKIVLENILDPLDYNEMIFPKVVGWEVWKRSGHLKGVYPEIYYVLPPKSRDPEFWEEVIDYYRVTQEVPLDMIRERLDDPIGGLCYAQCPPFWPFLQGQTIANDSTPVKVFDRSGTSHRYESGGIHGIERVDEFHRIEILWLGTPDQVIKESEALQERYKTIFDEILELEWRNAWVTPWFMAQEGMTGLSEKKEVGTIDYEAILPYNESWLEFQNLSVNGDKYPKGFNVKIQSGEEMWSGCSGVGLERWAAVFLAQKGLDPENWPQAFRDIVGDIEEGCVKLV</sequence>
<protein>
    <submittedName>
        <fullName evidence="4">Seryl-tRNA synthetase</fullName>
    </submittedName>
</protein>
<dbReference type="Gene3D" id="3.30.930.10">
    <property type="entry name" value="Bira Bifunctional Protein, Domain 2"/>
    <property type="match status" value="1"/>
</dbReference>
<evidence type="ECO:0000259" key="2">
    <source>
        <dbReference type="Pfam" id="PF00587"/>
    </source>
</evidence>
<dbReference type="NCBIfam" id="NF002120">
    <property type="entry name" value="PRK00960.1"/>
    <property type="match status" value="1"/>
</dbReference>
<name>A0A1F2P7Q9_9EURY</name>
<dbReference type="EMBL" id="LYOS01000004">
    <property type="protein sequence ID" value="OFV67397.1"/>
    <property type="molecule type" value="Genomic_DNA"/>
</dbReference>
<evidence type="ECO:0000313" key="5">
    <source>
        <dbReference type="Proteomes" id="UP000186940"/>
    </source>
</evidence>
<dbReference type="GO" id="GO:0004812">
    <property type="term" value="F:aminoacyl-tRNA ligase activity"/>
    <property type="evidence" value="ECO:0007669"/>
    <property type="project" value="UniProtKB-KW"/>
</dbReference>
<dbReference type="GO" id="GO:0006418">
    <property type="term" value="P:tRNA aminoacylation for protein translation"/>
    <property type="evidence" value="ECO:0007669"/>
    <property type="project" value="InterPro"/>
</dbReference>
<dbReference type="GO" id="GO:0005524">
    <property type="term" value="F:ATP binding"/>
    <property type="evidence" value="ECO:0007669"/>
    <property type="project" value="InterPro"/>
</dbReference>
<dbReference type="PATRIC" id="fig|1838285.3.peg.1335"/>
<dbReference type="Pfam" id="PF00587">
    <property type="entry name" value="tRNA-synt_2b"/>
    <property type="match status" value="1"/>
</dbReference>
<evidence type="ECO:0000313" key="4">
    <source>
        <dbReference type="EMBL" id="OFV67397.1"/>
    </source>
</evidence>
<dbReference type="Pfam" id="PF18490">
    <property type="entry name" value="tRNA_bind_4"/>
    <property type="match status" value="1"/>
</dbReference>
<evidence type="ECO:0000259" key="3">
    <source>
        <dbReference type="Pfam" id="PF18490"/>
    </source>
</evidence>
<dbReference type="InterPro" id="IPR041293">
    <property type="entry name" value="SerS_tRNA-bd"/>
</dbReference>